<evidence type="ECO:0000259" key="7">
    <source>
        <dbReference type="PROSITE" id="PS50863"/>
    </source>
</evidence>
<protein>
    <recommendedName>
        <fullName evidence="11">TF-B3 domain-containing protein</fullName>
    </recommendedName>
</protein>
<keyword evidence="10" id="KW-1185">Reference proteome</keyword>
<evidence type="ECO:0000313" key="9">
    <source>
        <dbReference type="EMBL" id="KAJ8468118.1"/>
    </source>
</evidence>
<sequence>MTARVRPRNLLPAFGSLVRRPEGRLGDAQSCSDDEGQTCSPSMYLSEPEMDESLRCPLDKPEHLRNYTVCCSTGSVFRVPSREEDAVSMISVATTVAPGREGSDSNSIVNWVSFGPCMATASNTSTRYKGVMLQQNGHWGAQIYAHGHRIWLGTFKSEQAAAAAYDSAAIKLHHGDSHRNLPATPLTAHEHKFQEMFTTDEVLDMIKIGSYESRMEEYIRRHAIAAAAVKAAPRASLPHAGASGNVTFLEMFLKELTPSDVGKLNRLVIPKKHATKYFPQVASVTADEVMVEFVDREDRSWTFRYCYWKSSQSYVFTKGWNKFVKEKRLEAKDTVAFYRCEQRDGLRRTYCLIDIIRRIGDGNRTSGFSWSNNGAEELGLSCKRKTEEGDEEGNGTSGFSWSKNGTVGLGLGCKRKAEEGDDEGNHSSGYTGRSGSGAMGLGLSFTRKTKEEDEVGEVVSRLEVTQKSSEARQQEEEQEQEKRKKRLRLFGFSITDTNDRG</sequence>
<feature type="region of interest" description="Disordered" evidence="6">
    <location>
        <begin position="23"/>
        <end position="44"/>
    </location>
</feature>
<dbReference type="SMART" id="SM00380">
    <property type="entry name" value="AP2"/>
    <property type="match status" value="1"/>
</dbReference>
<gene>
    <name evidence="9" type="ORF">OPV22_030670</name>
</gene>
<comment type="caution">
    <text evidence="9">The sequence shown here is derived from an EMBL/GenBank/DDBJ whole genome shotgun (WGS) entry which is preliminary data.</text>
</comment>
<evidence type="ECO:0000256" key="1">
    <source>
        <dbReference type="ARBA" id="ARBA00004123"/>
    </source>
</evidence>
<dbReference type="SMART" id="SM01019">
    <property type="entry name" value="B3"/>
    <property type="match status" value="1"/>
</dbReference>
<evidence type="ECO:0000256" key="6">
    <source>
        <dbReference type="SAM" id="MobiDB-lite"/>
    </source>
</evidence>
<feature type="region of interest" description="Disordered" evidence="6">
    <location>
        <begin position="415"/>
        <end position="501"/>
    </location>
</feature>
<dbReference type="SUPFAM" id="SSF54171">
    <property type="entry name" value="DNA-binding domain"/>
    <property type="match status" value="1"/>
</dbReference>
<dbReference type="PROSITE" id="PS51032">
    <property type="entry name" value="AP2_ERF"/>
    <property type="match status" value="1"/>
</dbReference>
<dbReference type="PANTHER" id="PTHR31140:SF58">
    <property type="entry name" value="DNA-BINDING PROTEIN RAV1"/>
    <property type="match status" value="1"/>
</dbReference>
<evidence type="ECO:0000259" key="8">
    <source>
        <dbReference type="PROSITE" id="PS51032"/>
    </source>
</evidence>
<keyword evidence="2" id="KW-0805">Transcription regulation</keyword>
<dbReference type="PROSITE" id="PS50863">
    <property type="entry name" value="B3"/>
    <property type="match status" value="1"/>
</dbReference>
<organism evidence="9 10">
    <name type="scientific">Ensete ventricosum</name>
    <name type="common">Abyssinian banana</name>
    <name type="synonym">Musa ensete</name>
    <dbReference type="NCBI Taxonomy" id="4639"/>
    <lineage>
        <taxon>Eukaryota</taxon>
        <taxon>Viridiplantae</taxon>
        <taxon>Streptophyta</taxon>
        <taxon>Embryophyta</taxon>
        <taxon>Tracheophyta</taxon>
        <taxon>Spermatophyta</taxon>
        <taxon>Magnoliopsida</taxon>
        <taxon>Liliopsida</taxon>
        <taxon>Zingiberales</taxon>
        <taxon>Musaceae</taxon>
        <taxon>Ensete</taxon>
    </lineage>
</organism>
<dbReference type="InterPro" id="IPR001471">
    <property type="entry name" value="AP2/ERF_dom"/>
</dbReference>
<dbReference type="GO" id="GO:0003677">
    <property type="term" value="F:DNA binding"/>
    <property type="evidence" value="ECO:0007669"/>
    <property type="project" value="UniProtKB-KW"/>
</dbReference>
<feature type="domain" description="TF-B3" evidence="7">
    <location>
        <begin position="252"/>
        <end position="359"/>
    </location>
</feature>
<dbReference type="SUPFAM" id="SSF101936">
    <property type="entry name" value="DNA-binding pseudobarrel domain"/>
    <property type="match status" value="1"/>
</dbReference>
<dbReference type="InterPro" id="IPR003340">
    <property type="entry name" value="B3_DNA-bd"/>
</dbReference>
<dbReference type="InterPro" id="IPR016177">
    <property type="entry name" value="DNA-bd_dom_sf"/>
</dbReference>
<dbReference type="InterPro" id="IPR036955">
    <property type="entry name" value="AP2/ERF_dom_sf"/>
</dbReference>
<evidence type="ECO:0000256" key="5">
    <source>
        <dbReference type="ARBA" id="ARBA00023242"/>
    </source>
</evidence>
<keyword evidence="3" id="KW-0238">DNA-binding</keyword>
<dbReference type="Pfam" id="PF02362">
    <property type="entry name" value="B3"/>
    <property type="match status" value="1"/>
</dbReference>
<evidence type="ECO:0000256" key="4">
    <source>
        <dbReference type="ARBA" id="ARBA00023163"/>
    </source>
</evidence>
<dbReference type="GO" id="GO:0005634">
    <property type="term" value="C:nucleus"/>
    <property type="evidence" value="ECO:0007669"/>
    <property type="project" value="UniProtKB-SubCell"/>
</dbReference>
<dbReference type="CDD" id="cd10017">
    <property type="entry name" value="B3_DNA"/>
    <property type="match status" value="1"/>
</dbReference>
<dbReference type="PANTHER" id="PTHR31140">
    <property type="entry name" value="B3 DOMAIN-CONTAINING TRANSCRIPTION FACTOR ABI3"/>
    <property type="match status" value="1"/>
</dbReference>
<dbReference type="GO" id="GO:0003700">
    <property type="term" value="F:DNA-binding transcription factor activity"/>
    <property type="evidence" value="ECO:0007669"/>
    <property type="project" value="InterPro"/>
</dbReference>
<evidence type="ECO:0000256" key="2">
    <source>
        <dbReference type="ARBA" id="ARBA00023015"/>
    </source>
</evidence>
<dbReference type="AlphaFoldDB" id="A0AAV8QCN2"/>
<reference evidence="9 10" key="1">
    <citation type="submission" date="2022-12" db="EMBL/GenBank/DDBJ databases">
        <title>Chromosome-scale assembly of the Ensete ventricosum genome.</title>
        <authorList>
            <person name="Dussert Y."/>
            <person name="Stocks J."/>
            <person name="Wendawek A."/>
            <person name="Woldeyes F."/>
            <person name="Nichols R.A."/>
            <person name="Borrell J.S."/>
        </authorList>
    </citation>
    <scope>NUCLEOTIDE SEQUENCE [LARGE SCALE GENOMIC DNA]</scope>
    <source>
        <strain evidence="10">cv. Maze</strain>
        <tissue evidence="9">Seeds</tissue>
    </source>
</reference>
<evidence type="ECO:0000256" key="3">
    <source>
        <dbReference type="ARBA" id="ARBA00023125"/>
    </source>
</evidence>
<keyword evidence="4" id="KW-0804">Transcription</keyword>
<dbReference type="Proteomes" id="UP001222027">
    <property type="component" value="Unassembled WGS sequence"/>
</dbReference>
<dbReference type="InterPro" id="IPR015300">
    <property type="entry name" value="DNA-bd_pseudobarrel_sf"/>
</dbReference>
<proteinExistence type="predicted"/>
<feature type="domain" description="AP2/ERF" evidence="8">
    <location>
        <begin position="127"/>
        <end position="182"/>
    </location>
</feature>
<evidence type="ECO:0000313" key="10">
    <source>
        <dbReference type="Proteomes" id="UP001222027"/>
    </source>
</evidence>
<comment type="subcellular location">
    <subcellularLocation>
        <location evidence="1">Nucleus</location>
    </subcellularLocation>
</comment>
<accession>A0AAV8QCN2</accession>
<name>A0AAV8QCN2_ENSVE</name>
<evidence type="ECO:0008006" key="11">
    <source>
        <dbReference type="Google" id="ProtNLM"/>
    </source>
</evidence>
<dbReference type="Gene3D" id="2.40.330.10">
    <property type="entry name" value="DNA-binding pseudobarrel domain"/>
    <property type="match status" value="1"/>
</dbReference>
<dbReference type="Gene3D" id="3.30.730.10">
    <property type="entry name" value="AP2/ERF domain"/>
    <property type="match status" value="1"/>
</dbReference>
<dbReference type="InterPro" id="IPR044800">
    <property type="entry name" value="LEC2-like"/>
</dbReference>
<keyword evidence="5" id="KW-0539">Nucleus</keyword>
<dbReference type="EMBL" id="JAQQAF010000008">
    <property type="protein sequence ID" value="KAJ8468118.1"/>
    <property type="molecule type" value="Genomic_DNA"/>
</dbReference>